<dbReference type="SUPFAM" id="SSF55811">
    <property type="entry name" value="Nudix"/>
    <property type="match status" value="1"/>
</dbReference>
<keyword evidence="5" id="KW-1185">Reference proteome</keyword>
<dbReference type="Gene3D" id="3.90.79.10">
    <property type="entry name" value="Nucleoside Triphosphate Pyrophosphohydrolase"/>
    <property type="match status" value="1"/>
</dbReference>
<evidence type="ECO:0000256" key="2">
    <source>
        <dbReference type="ARBA" id="ARBA00022801"/>
    </source>
</evidence>
<dbReference type="GO" id="GO:0016787">
    <property type="term" value="F:hydrolase activity"/>
    <property type="evidence" value="ECO:0007669"/>
    <property type="project" value="UniProtKB-KW"/>
</dbReference>
<dbReference type="Pfam" id="PF00293">
    <property type="entry name" value="NUDIX"/>
    <property type="match status" value="1"/>
</dbReference>
<evidence type="ECO:0000259" key="3">
    <source>
        <dbReference type="PROSITE" id="PS51462"/>
    </source>
</evidence>
<dbReference type="EMBL" id="CP021121">
    <property type="protein sequence ID" value="ARQ68601.1"/>
    <property type="molecule type" value="Genomic_DNA"/>
</dbReference>
<dbReference type="PANTHER" id="PTHR43046">
    <property type="entry name" value="GDP-MANNOSE MANNOSYL HYDROLASE"/>
    <property type="match status" value="1"/>
</dbReference>
<organism evidence="4 5">
    <name type="scientific">Streptomyces marincola</name>
    <dbReference type="NCBI Taxonomy" id="2878388"/>
    <lineage>
        <taxon>Bacteria</taxon>
        <taxon>Bacillati</taxon>
        <taxon>Actinomycetota</taxon>
        <taxon>Actinomycetes</taxon>
        <taxon>Kitasatosporales</taxon>
        <taxon>Streptomycetaceae</taxon>
        <taxon>Streptomyces</taxon>
    </lineage>
</organism>
<evidence type="ECO:0000313" key="5">
    <source>
        <dbReference type="Proteomes" id="UP000194218"/>
    </source>
</evidence>
<dbReference type="RefSeq" id="WP_086158108.1">
    <property type="nucleotide sequence ID" value="NZ_CP021121.1"/>
</dbReference>
<sequence length="140" mass="14801">MTDTALAASTLLAAAVIVHDPGSDRVVLLRRGPGEPVTATAVRELAEETGLVVDPADLRLAHVVHGRRETGTRGGLLTFLTVIFLARRWRGTLRNAEPHKHAEARWTPVGELPANSAASADAIVREALAGDVGLGLHGWP</sequence>
<dbReference type="OrthoDB" id="21342at2"/>
<dbReference type="Proteomes" id="UP000194218">
    <property type="component" value="Chromosome"/>
</dbReference>
<reference evidence="4 5" key="1">
    <citation type="submission" date="2017-05" db="EMBL/GenBank/DDBJ databases">
        <title>Complete genome sequence of Streptomyces sp. SCSIO 03032 revealed the diverse biosynthetic pathways for its bioactive secondary metabolites.</title>
        <authorList>
            <person name="Ma L."/>
            <person name="Zhu Y."/>
            <person name="Zhang W."/>
            <person name="Zhang G."/>
            <person name="Tian X."/>
            <person name="Zhang S."/>
            <person name="Zhang C."/>
        </authorList>
    </citation>
    <scope>NUCLEOTIDE SEQUENCE [LARGE SCALE GENOMIC DNA]</scope>
    <source>
        <strain evidence="4 5">SCSIO 03032</strain>
    </source>
</reference>
<accession>A0A1W7CUX6</accession>
<protein>
    <recommendedName>
        <fullName evidence="3">Nudix hydrolase domain-containing protein</fullName>
    </recommendedName>
</protein>
<dbReference type="PROSITE" id="PS51462">
    <property type="entry name" value="NUDIX"/>
    <property type="match status" value="1"/>
</dbReference>
<gene>
    <name evidence="4" type="ORF">CAG99_06790</name>
</gene>
<keyword evidence="2" id="KW-0378">Hydrolase</keyword>
<name>A0A1W7CUX6_9ACTN</name>
<evidence type="ECO:0000313" key="4">
    <source>
        <dbReference type="EMBL" id="ARQ68601.1"/>
    </source>
</evidence>
<dbReference type="InterPro" id="IPR015797">
    <property type="entry name" value="NUDIX_hydrolase-like_dom_sf"/>
</dbReference>
<proteinExistence type="predicted"/>
<dbReference type="InterPro" id="IPR000086">
    <property type="entry name" value="NUDIX_hydrolase_dom"/>
</dbReference>
<evidence type="ECO:0000256" key="1">
    <source>
        <dbReference type="ARBA" id="ARBA00001946"/>
    </source>
</evidence>
<feature type="domain" description="Nudix hydrolase" evidence="3">
    <location>
        <begin position="1"/>
        <end position="130"/>
    </location>
</feature>
<dbReference type="AlphaFoldDB" id="A0A1W7CUX6"/>
<dbReference type="KEGG" id="smao:CAG99_06790"/>
<comment type="cofactor">
    <cofactor evidence="1">
        <name>Mg(2+)</name>
        <dbReference type="ChEBI" id="CHEBI:18420"/>
    </cofactor>
</comment>
<dbReference type="PANTHER" id="PTHR43046:SF14">
    <property type="entry name" value="MUTT_NUDIX FAMILY PROTEIN"/>
    <property type="match status" value="1"/>
</dbReference>